<protein>
    <submittedName>
        <fullName evidence="1">Uncharacterized protein</fullName>
    </submittedName>
</protein>
<reference evidence="2" key="1">
    <citation type="journal article" date="2022" name="Mol. Ecol. Resour.">
        <title>The genomes of chicory, endive, great burdock and yacon provide insights into Asteraceae palaeo-polyploidization history and plant inulin production.</title>
        <authorList>
            <person name="Fan W."/>
            <person name="Wang S."/>
            <person name="Wang H."/>
            <person name="Wang A."/>
            <person name="Jiang F."/>
            <person name="Liu H."/>
            <person name="Zhao H."/>
            <person name="Xu D."/>
            <person name="Zhang Y."/>
        </authorList>
    </citation>
    <scope>NUCLEOTIDE SEQUENCE [LARGE SCALE GENOMIC DNA]</scope>
    <source>
        <strain evidence="2">cv. Niubang</strain>
    </source>
</reference>
<reference evidence="1 2" key="2">
    <citation type="journal article" date="2022" name="Mol. Ecol. Resour.">
        <title>The genomes of chicory, endive, great burdock and yacon provide insights into Asteraceae paleo-polyploidization history and plant inulin production.</title>
        <authorList>
            <person name="Fan W."/>
            <person name="Wang S."/>
            <person name="Wang H."/>
            <person name="Wang A."/>
            <person name="Jiang F."/>
            <person name="Liu H."/>
            <person name="Zhao H."/>
            <person name="Xu D."/>
            <person name="Zhang Y."/>
        </authorList>
    </citation>
    <scope>NUCLEOTIDE SEQUENCE [LARGE SCALE GENOMIC DNA]</scope>
    <source>
        <strain evidence="2">cv. Niubang</strain>
    </source>
</reference>
<comment type="caution">
    <text evidence="1">The sequence shown here is derived from an EMBL/GenBank/DDBJ whole genome shotgun (WGS) entry which is preliminary data.</text>
</comment>
<evidence type="ECO:0000313" key="1">
    <source>
        <dbReference type="EMBL" id="KAI3668266.1"/>
    </source>
</evidence>
<gene>
    <name evidence="1" type="ORF">L6452_43343</name>
</gene>
<name>A0ACB8XPW4_ARCLA</name>
<evidence type="ECO:0000313" key="2">
    <source>
        <dbReference type="Proteomes" id="UP001055879"/>
    </source>
</evidence>
<dbReference type="Proteomes" id="UP001055879">
    <property type="component" value="Linkage Group LG17"/>
</dbReference>
<proteinExistence type="predicted"/>
<accession>A0ACB8XPW4</accession>
<dbReference type="EMBL" id="CM042063">
    <property type="protein sequence ID" value="KAI3668266.1"/>
    <property type="molecule type" value="Genomic_DNA"/>
</dbReference>
<keyword evidence="2" id="KW-1185">Reference proteome</keyword>
<sequence length="80" mass="9306">MHIMVCKGRLFILEHENSAAPDEAVASAISPRERTLASKTLILILWFEQKSFLICNRRWLLFLVLQPLWMAQGFHSYFNG</sequence>
<organism evidence="1 2">
    <name type="scientific">Arctium lappa</name>
    <name type="common">Greater burdock</name>
    <name type="synonym">Lappa major</name>
    <dbReference type="NCBI Taxonomy" id="4217"/>
    <lineage>
        <taxon>Eukaryota</taxon>
        <taxon>Viridiplantae</taxon>
        <taxon>Streptophyta</taxon>
        <taxon>Embryophyta</taxon>
        <taxon>Tracheophyta</taxon>
        <taxon>Spermatophyta</taxon>
        <taxon>Magnoliopsida</taxon>
        <taxon>eudicotyledons</taxon>
        <taxon>Gunneridae</taxon>
        <taxon>Pentapetalae</taxon>
        <taxon>asterids</taxon>
        <taxon>campanulids</taxon>
        <taxon>Asterales</taxon>
        <taxon>Asteraceae</taxon>
        <taxon>Carduoideae</taxon>
        <taxon>Cardueae</taxon>
        <taxon>Arctiinae</taxon>
        <taxon>Arctium</taxon>
    </lineage>
</organism>